<evidence type="ECO:0000256" key="1">
    <source>
        <dbReference type="SAM" id="MobiDB-lite"/>
    </source>
</evidence>
<evidence type="ECO:0000313" key="2">
    <source>
        <dbReference type="EMBL" id="SFZ81622.1"/>
    </source>
</evidence>
<organism evidence="2 3">
    <name type="scientific">Devosia enhydra</name>
    <dbReference type="NCBI Taxonomy" id="665118"/>
    <lineage>
        <taxon>Bacteria</taxon>
        <taxon>Pseudomonadati</taxon>
        <taxon>Pseudomonadota</taxon>
        <taxon>Alphaproteobacteria</taxon>
        <taxon>Hyphomicrobiales</taxon>
        <taxon>Devosiaceae</taxon>
        <taxon>Devosia</taxon>
    </lineage>
</organism>
<dbReference type="EMBL" id="FPKU01000001">
    <property type="protein sequence ID" value="SFZ81622.1"/>
    <property type="molecule type" value="Genomic_DNA"/>
</dbReference>
<reference evidence="2 3" key="1">
    <citation type="submission" date="2016-11" db="EMBL/GenBank/DDBJ databases">
        <authorList>
            <person name="Jaros S."/>
            <person name="Januszkiewicz K."/>
            <person name="Wedrychowicz H."/>
        </authorList>
    </citation>
    <scope>NUCLEOTIDE SEQUENCE [LARGE SCALE GENOMIC DNA]</scope>
    <source>
        <strain evidence="2 3">ATCC 23634</strain>
    </source>
</reference>
<dbReference type="STRING" id="665118.SAMN02983003_0599"/>
<dbReference type="Proteomes" id="UP000183447">
    <property type="component" value="Unassembled WGS sequence"/>
</dbReference>
<feature type="region of interest" description="Disordered" evidence="1">
    <location>
        <begin position="1"/>
        <end position="21"/>
    </location>
</feature>
<name>A0A1K2HV85_9HYPH</name>
<accession>A0A1K2HV85</accession>
<sequence>MGVPVREGRGEGREGSVVQFPDSPTTRLHRIALLAGLLDNWSIDFAEEGPHTAYLSVEMSHGTSLLVTPAGVRYGLIITRENGPMTQLHDLTEAAAVAQLVLNQA</sequence>
<gene>
    <name evidence="2" type="ORF">SAMN02983003_0599</name>
</gene>
<evidence type="ECO:0000313" key="3">
    <source>
        <dbReference type="Proteomes" id="UP000183447"/>
    </source>
</evidence>
<feature type="compositionally biased region" description="Basic and acidic residues" evidence="1">
    <location>
        <begin position="1"/>
        <end position="14"/>
    </location>
</feature>
<keyword evidence="3" id="KW-1185">Reference proteome</keyword>
<dbReference type="AlphaFoldDB" id="A0A1K2HV85"/>
<proteinExistence type="predicted"/>
<protein>
    <submittedName>
        <fullName evidence="2">Uncharacterized protein</fullName>
    </submittedName>
</protein>